<evidence type="ECO:0000256" key="1">
    <source>
        <dbReference type="SAM" id="SignalP"/>
    </source>
</evidence>
<dbReference type="AlphaFoldDB" id="A0A5N6E8U3"/>
<organism evidence="2 3">
    <name type="scientific">Aspergillus novoparasiticus</name>
    <dbReference type="NCBI Taxonomy" id="986946"/>
    <lineage>
        <taxon>Eukaryota</taxon>
        <taxon>Fungi</taxon>
        <taxon>Dikarya</taxon>
        <taxon>Ascomycota</taxon>
        <taxon>Pezizomycotina</taxon>
        <taxon>Eurotiomycetes</taxon>
        <taxon>Eurotiomycetidae</taxon>
        <taxon>Eurotiales</taxon>
        <taxon>Aspergillaceae</taxon>
        <taxon>Aspergillus</taxon>
        <taxon>Aspergillus subgen. Circumdati</taxon>
    </lineage>
</organism>
<accession>A0A5N6E8U3</accession>
<dbReference type="EMBL" id="ML733669">
    <property type="protein sequence ID" value="KAB8213193.1"/>
    <property type="molecule type" value="Genomic_DNA"/>
</dbReference>
<proteinExistence type="predicted"/>
<keyword evidence="3" id="KW-1185">Reference proteome</keyword>
<evidence type="ECO:0000313" key="3">
    <source>
        <dbReference type="Proteomes" id="UP000326799"/>
    </source>
</evidence>
<keyword evidence="1" id="KW-0732">Signal</keyword>
<gene>
    <name evidence="2" type="ORF">BDV33DRAFT_210441</name>
</gene>
<name>A0A5N6E8U3_9EURO</name>
<feature type="signal peptide" evidence="1">
    <location>
        <begin position="1"/>
        <end position="16"/>
    </location>
</feature>
<sequence>MRVFFHLILAVPFALASPAPEPVAAPVPQPAGGLLSELPTRLEGLSELLSPEMLNDLQTIVKGGAVLLGGDTPSNIKKLVSAQNVNELQHLIDNGGALLTPRFVNQTATLVADATPLVSGISGLLRGLFG</sequence>
<protein>
    <submittedName>
        <fullName evidence="2">Uncharacterized protein</fullName>
    </submittedName>
</protein>
<dbReference type="Proteomes" id="UP000326799">
    <property type="component" value="Unassembled WGS sequence"/>
</dbReference>
<feature type="chain" id="PRO_5024864433" evidence="1">
    <location>
        <begin position="17"/>
        <end position="130"/>
    </location>
</feature>
<reference evidence="2 3" key="1">
    <citation type="submission" date="2019-04" db="EMBL/GenBank/DDBJ databases">
        <title>Fungal friends and foes A comparative genomics study of 23 Aspergillus species from section Flavi.</title>
        <authorList>
            <consortium name="DOE Joint Genome Institute"/>
            <person name="Kjaerbolling I."/>
            <person name="Vesth T.C."/>
            <person name="Frisvad J.C."/>
            <person name="Nybo J.L."/>
            <person name="Theobald S."/>
            <person name="Kildgaard S."/>
            <person name="Petersen T.I."/>
            <person name="Kuo A."/>
            <person name="Sato A."/>
            <person name="Lyhne E.K."/>
            <person name="Kogle M.E."/>
            <person name="Wiebenga A."/>
            <person name="Kun R.S."/>
            <person name="Lubbers R.J."/>
            <person name="Makela M.R."/>
            <person name="Barry K."/>
            <person name="Chovatia M."/>
            <person name="Clum A."/>
            <person name="Daum C."/>
            <person name="Haridas S."/>
            <person name="He G."/>
            <person name="LaButti K."/>
            <person name="Lipzen A."/>
            <person name="Mondo S."/>
            <person name="Pangilinan J."/>
            <person name="Riley R."/>
            <person name="Salamov A."/>
            <person name="Simmons B.A."/>
            <person name="Magnuson J.K."/>
            <person name="Henrissat B."/>
            <person name="Mortensen U.H."/>
            <person name="Larsen T.O."/>
            <person name="De vries R.P."/>
            <person name="Grigoriev I.V."/>
            <person name="Machida M."/>
            <person name="Baker S.E."/>
            <person name="Andersen M.R."/>
        </authorList>
    </citation>
    <scope>NUCLEOTIDE SEQUENCE [LARGE SCALE GENOMIC DNA]</scope>
    <source>
        <strain evidence="2 3">CBS 126849</strain>
    </source>
</reference>
<evidence type="ECO:0000313" key="2">
    <source>
        <dbReference type="EMBL" id="KAB8213193.1"/>
    </source>
</evidence>